<keyword evidence="9" id="KW-0482">Metalloprotease</keyword>
<protein>
    <recommendedName>
        <fullName evidence="13">Peptidase M14 domain-containing protein</fullName>
    </recommendedName>
</protein>
<keyword evidence="15" id="KW-1185">Reference proteome</keyword>
<evidence type="ECO:0000256" key="7">
    <source>
        <dbReference type="ARBA" id="ARBA00022801"/>
    </source>
</evidence>
<evidence type="ECO:0000259" key="13">
    <source>
        <dbReference type="PROSITE" id="PS52035"/>
    </source>
</evidence>
<comment type="caution">
    <text evidence="14">The sequence shown here is derived from an EMBL/GenBank/DDBJ whole genome shotgun (WGS) entry which is preliminary data.</text>
</comment>
<dbReference type="PROSITE" id="PS52035">
    <property type="entry name" value="PEPTIDASE_M14"/>
    <property type="match status" value="1"/>
</dbReference>
<dbReference type="PANTHER" id="PTHR11705:SF140">
    <property type="entry name" value="FI02848P-RELATED"/>
    <property type="match status" value="1"/>
</dbReference>
<evidence type="ECO:0000256" key="2">
    <source>
        <dbReference type="ARBA" id="ARBA00005988"/>
    </source>
</evidence>
<dbReference type="Pfam" id="PF02244">
    <property type="entry name" value="Propep_M14"/>
    <property type="match status" value="1"/>
</dbReference>
<dbReference type="SUPFAM" id="SSF54897">
    <property type="entry name" value="Protease propeptides/inhibitors"/>
    <property type="match status" value="1"/>
</dbReference>
<evidence type="ECO:0000256" key="6">
    <source>
        <dbReference type="ARBA" id="ARBA00022729"/>
    </source>
</evidence>
<dbReference type="SMART" id="SM00631">
    <property type="entry name" value="Zn_pept"/>
    <property type="match status" value="1"/>
</dbReference>
<dbReference type="SUPFAM" id="SSF53187">
    <property type="entry name" value="Zn-dependent exopeptidases"/>
    <property type="match status" value="1"/>
</dbReference>
<evidence type="ECO:0000256" key="8">
    <source>
        <dbReference type="ARBA" id="ARBA00022833"/>
    </source>
</evidence>
<dbReference type="GO" id="GO:0004181">
    <property type="term" value="F:metallocarboxypeptidase activity"/>
    <property type="evidence" value="ECO:0007669"/>
    <property type="project" value="InterPro"/>
</dbReference>
<keyword evidence="7" id="KW-0378">Hydrolase</keyword>
<feature type="chain" id="PRO_5042028093" description="Peptidase M14 domain-containing protein" evidence="12">
    <location>
        <begin position="25"/>
        <end position="438"/>
    </location>
</feature>
<feature type="signal peptide" evidence="12">
    <location>
        <begin position="1"/>
        <end position="24"/>
    </location>
</feature>
<keyword evidence="4" id="KW-0645">Protease</keyword>
<dbReference type="PANTHER" id="PTHR11705">
    <property type="entry name" value="PROTEASE FAMILY M14 CARBOXYPEPTIDASE A,B"/>
    <property type="match status" value="1"/>
</dbReference>
<evidence type="ECO:0000256" key="5">
    <source>
        <dbReference type="ARBA" id="ARBA00022723"/>
    </source>
</evidence>
<reference evidence="14" key="1">
    <citation type="submission" date="2023-03" db="EMBL/GenBank/DDBJ databases">
        <title>Chromosome-level genomes of two armyworms, Mythimna separata and Mythimna loreyi, provide insights into the biosynthesis and reception of sex pheromones.</title>
        <authorList>
            <person name="Zhao H."/>
        </authorList>
    </citation>
    <scope>NUCLEOTIDE SEQUENCE</scope>
    <source>
        <strain evidence="14">BeijingLab</strain>
        <tissue evidence="14">Pupa</tissue>
    </source>
</reference>
<evidence type="ECO:0000256" key="11">
    <source>
        <dbReference type="PROSITE-ProRule" id="PRU01379"/>
    </source>
</evidence>
<dbReference type="Proteomes" id="UP001231518">
    <property type="component" value="Chromosome 19"/>
</dbReference>
<feature type="domain" description="Peptidase M14" evidence="13">
    <location>
        <begin position="129"/>
        <end position="432"/>
    </location>
</feature>
<evidence type="ECO:0000256" key="12">
    <source>
        <dbReference type="SAM" id="SignalP"/>
    </source>
</evidence>
<keyword evidence="10" id="KW-1015">Disulfide bond</keyword>
<dbReference type="InterPro" id="IPR057246">
    <property type="entry name" value="CARBOXYPEPT_ZN_1"/>
</dbReference>
<dbReference type="Gene3D" id="3.40.630.10">
    <property type="entry name" value="Zn peptidases"/>
    <property type="match status" value="1"/>
</dbReference>
<dbReference type="GO" id="GO:0005615">
    <property type="term" value="C:extracellular space"/>
    <property type="evidence" value="ECO:0007669"/>
    <property type="project" value="TreeGrafter"/>
</dbReference>
<evidence type="ECO:0000313" key="14">
    <source>
        <dbReference type="EMBL" id="KAJ8728570.1"/>
    </source>
</evidence>
<dbReference type="InterPro" id="IPR000834">
    <property type="entry name" value="Peptidase_M14"/>
</dbReference>
<feature type="active site" description="Proton donor/acceptor" evidence="11">
    <location>
        <position position="393"/>
    </location>
</feature>
<accession>A0AAD8DWD6</accession>
<dbReference type="PROSITE" id="PS00132">
    <property type="entry name" value="CARBOXYPEPT_ZN_1"/>
    <property type="match status" value="1"/>
</dbReference>
<evidence type="ECO:0000256" key="9">
    <source>
        <dbReference type="ARBA" id="ARBA00023049"/>
    </source>
</evidence>
<dbReference type="Pfam" id="PF00246">
    <property type="entry name" value="Peptidase_M14"/>
    <property type="match status" value="1"/>
</dbReference>
<evidence type="ECO:0000313" key="15">
    <source>
        <dbReference type="Proteomes" id="UP001231518"/>
    </source>
</evidence>
<evidence type="ECO:0000256" key="1">
    <source>
        <dbReference type="ARBA" id="ARBA00001947"/>
    </source>
</evidence>
<organism evidence="14 15">
    <name type="scientific">Mythimna separata</name>
    <name type="common">Oriental armyworm</name>
    <name type="synonym">Pseudaletia separata</name>
    <dbReference type="NCBI Taxonomy" id="271217"/>
    <lineage>
        <taxon>Eukaryota</taxon>
        <taxon>Metazoa</taxon>
        <taxon>Ecdysozoa</taxon>
        <taxon>Arthropoda</taxon>
        <taxon>Hexapoda</taxon>
        <taxon>Insecta</taxon>
        <taxon>Pterygota</taxon>
        <taxon>Neoptera</taxon>
        <taxon>Endopterygota</taxon>
        <taxon>Lepidoptera</taxon>
        <taxon>Glossata</taxon>
        <taxon>Ditrysia</taxon>
        <taxon>Noctuoidea</taxon>
        <taxon>Noctuidae</taxon>
        <taxon>Noctuinae</taxon>
        <taxon>Hadenini</taxon>
        <taxon>Mythimna</taxon>
    </lineage>
</organism>
<keyword evidence="3" id="KW-0121">Carboxypeptidase</keyword>
<evidence type="ECO:0000256" key="4">
    <source>
        <dbReference type="ARBA" id="ARBA00022670"/>
    </source>
</evidence>
<dbReference type="EMBL" id="JARGEI010000007">
    <property type="protein sequence ID" value="KAJ8728570.1"/>
    <property type="molecule type" value="Genomic_DNA"/>
</dbReference>
<evidence type="ECO:0000256" key="3">
    <source>
        <dbReference type="ARBA" id="ARBA00022645"/>
    </source>
</evidence>
<evidence type="ECO:0000256" key="10">
    <source>
        <dbReference type="ARBA" id="ARBA00023157"/>
    </source>
</evidence>
<proteinExistence type="inferred from homology"/>
<sequence>MGVFQITSKVEFFVLAALFVLTCAKHEDYVGWKSYYIHTSTTEQVKKLNDIRIKMDLDFLSPALVKREAVVLVKPEQHEEFIKSLDQLGIKYKIHVDDVKLALDHDDEKNKNRTKDIARGGGDIMSYDDYQRLETIYAYMAYIAAEYPKTTTLVTAANTFEGRPIRYMKISTTNFKDKTKPVIFIEAGIHAREWLAPPMATWAIMKLTENVTEPNLLNDFDWILMPVANPDGYYFTFNGKRLWRKNRSMNYPNDLFCPGVDGNRNFNIAWNVVDNILNPCSGSYSGTKPFSEVETQVIRNILMEHLPRIALFLSMHSFGSLIMHSWGHNDTLSYNYDNLTSVGYAMADAFHERGPANFPPYYVGSTADLLYLCSGNSVDYAHHIGVPLAYTIELPGFSPHDRDRDGFDLDPRHIKGICRGTWAGIVVGAKKAKELFRV</sequence>
<keyword evidence="6 12" id="KW-0732">Signal</keyword>
<dbReference type="Gene3D" id="3.30.70.340">
    <property type="entry name" value="Metallocarboxypeptidase-like"/>
    <property type="match status" value="1"/>
</dbReference>
<gene>
    <name evidence="14" type="ORF">PYW07_006266</name>
</gene>
<dbReference type="GO" id="GO:0008270">
    <property type="term" value="F:zinc ion binding"/>
    <property type="evidence" value="ECO:0007669"/>
    <property type="project" value="InterPro"/>
</dbReference>
<dbReference type="InterPro" id="IPR036990">
    <property type="entry name" value="M14A-like_propep"/>
</dbReference>
<dbReference type="GO" id="GO:0006508">
    <property type="term" value="P:proteolysis"/>
    <property type="evidence" value="ECO:0007669"/>
    <property type="project" value="UniProtKB-KW"/>
</dbReference>
<dbReference type="InterPro" id="IPR003146">
    <property type="entry name" value="M14A_act_pep"/>
</dbReference>
<comment type="cofactor">
    <cofactor evidence="1">
        <name>Zn(2+)</name>
        <dbReference type="ChEBI" id="CHEBI:29105"/>
    </cofactor>
</comment>
<keyword evidence="5" id="KW-0479">Metal-binding</keyword>
<comment type="similarity">
    <text evidence="2 11">Belongs to the peptidase M14 family.</text>
</comment>
<keyword evidence="8" id="KW-0862">Zinc</keyword>
<name>A0AAD8DWD6_MYTSE</name>
<dbReference type="AlphaFoldDB" id="A0AAD8DWD6"/>
<dbReference type="PRINTS" id="PR00765">
    <property type="entry name" value="CRBOXYPTASEA"/>
</dbReference>
<dbReference type="FunFam" id="3.40.630.10:FF:000084">
    <property type="entry name" value="Carboxypeptidase B2"/>
    <property type="match status" value="1"/>
</dbReference>